<dbReference type="CDD" id="cd16343">
    <property type="entry name" value="LMWPTP"/>
    <property type="match status" value="1"/>
</dbReference>
<feature type="active site" description="Nucleophile" evidence="6">
    <location>
        <position position="9"/>
    </location>
</feature>
<dbReference type="EMBL" id="DULP01000112">
    <property type="protein sequence ID" value="HHW34038.1"/>
    <property type="molecule type" value="Genomic_DNA"/>
</dbReference>
<feature type="active site" evidence="6">
    <location>
        <position position="15"/>
    </location>
</feature>
<feature type="active site" description="Proton donor" evidence="6">
    <location>
        <position position="119"/>
    </location>
</feature>
<dbReference type="AlphaFoldDB" id="A0A832QY62"/>
<evidence type="ECO:0000256" key="5">
    <source>
        <dbReference type="ARBA" id="ARBA00051722"/>
    </source>
</evidence>
<evidence type="ECO:0000313" key="9">
    <source>
        <dbReference type="Proteomes" id="UP000580830"/>
    </source>
</evidence>
<dbReference type="RefSeq" id="WP_303730101.1">
    <property type="nucleotide sequence ID" value="NZ_DULP01000112.1"/>
</dbReference>
<dbReference type="Gene3D" id="3.40.50.2300">
    <property type="match status" value="1"/>
</dbReference>
<feature type="domain" description="Phosphotyrosine protein phosphatase I" evidence="7">
    <location>
        <begin position="3"/>
        <end position="145"/>
    </location>
</feature>
<dbReference type="EC" id="3.1.3.48" evidence="2"/>
<evidence type="ECO:0000256" key="1">
    <source>
        <dbReference type="ARBA" id="ARBA00011063"/>
    </source>
</evidence>
<dbReference type="Proteomes" id="UP000580830">
    <property type="component" value="Unassembled WGS sequence"/>
</dbReference>
<dbReference type="InterPro" id="IPR050438">
    <property type="entry name" value="LMW_PTPase"/>
</dbReference>
<evidence type="ECO:0000259" key="7">
    <source>
        <dbReference type="SMART" id="SM00226"/>
    </source>
</evidence>
<dbReference type="SMART" id="SM00226">
    <property type="entry name" value="LMWPc"/>
    <property type="match status" value="1"/>
</dbReference>
<dbReference type="SUPFAM" id="SSF52788">
    <property type="entry name" value="Phosphotyrosine protein phosphatases I"/>
    <property type="match status" value="1"/>
</dbReference>
<dbReference type="PANTHER" id="PTHR11717">
    <property type="entry name" value="LOW MOLECULAR WEIGHT PROTEIN TYROSINE PHOSPHATASE"/>
    <property type="match status" value="1"/>
</dbReference>
<evidence type="ECO:0000256" key="2">
    <source>
        <dbReference type="ARBA" id="ARBA00013064"/>
    </source>
</evidence>
<accession>A0A832QY62</accession>
<dbReference type="InterPro" id="IPR036196">
    <property type="entry name" value="Ptyr_pPase_sf"/>
</dbReference>
<reference evidence="8 9" key="1">
    <citation type="journal article" date="2020" name="Biotechnol. Biofuels">
        <title>New insights from the biogas microbiome by comprehensive genome-resolved metagenomics of nearly 1600 species originating from multiple anaerobic digesters.</title>
        <authorList>
            <person name="Campanaro S."/>
            <person name="Treu L."/>
            <person name="Rodriguez-R L.M."/>
            <person name="Kovalovszki A."/>
            <person name="Ziels R.M."/>
            <person name="Maus I."/>
            <person name="Zhu X."/>
            <person name="Kougias P.G."/>
            <person name="Basile A."/>
            <person name="Luo G."/>
            <person name="Schluter A."/>
            <person name="Konstantinidis K.T."/>
            <person name="Angelidaki I."/>
        </authorList>
    </citation>
    <scope>NUCLEOTIDE SEQUENCE [LARGE SCALE GENOMIC DNA]</scope>
    <source>
        <strain evidence="8">AS04akNAM_125</strain>
    </source>
</reference>
<gene>
    <name evidence="8" type="ORF">GXX24_07855</name>
</gene>
<organism evidence="8 9">
    <name type="scientific">Paracoccus solventivorans</name>
    <dbReference type="NCBI Taxonomy" id="53463"/>
    <lineage>
        <taxon>Bacteria</taxon>
        <taxon>Pseudomonadati</taxon>
        <taxon>Pseudomonadota</taxon>
        <taxon>Alphaproteobacteria</taxon>
        <taxon>Rhodobacterales</taxon>
        <taxon>Paracoccaceae</taxon>
        <taxon>Paracoccus</taxon>
    </lineage>
</organism>
<sequence length="153" mass="16074">MIKTILVVCVGNICRSAVGERLLAAALSGNQPPIGVASAGLAAVTGNPADPTATEVAAAHGVSLEGHVARQFNSVLGRSSDLILVMEPAHKARIVSMSPELTGKLMLFDQWSGATGIQDPYRRSREFHEQTYLKLEAAAASWAEKLVPGVSRA</sequence>
<evidence type="ECO:0000256" key="3">
    <source>
        <dbReference type="ARBA" id="ARBA00022801"/>
    </source>
</evidence>
<dbReference type="GO" id="GO:0004725">
    <property type="term" value="F:protein tyrosine phosphatase activity"/>
    <property type="evidence" value="ECO:0007669"/>
    <property type="project" value="UniProtKB-EC"/>
</dbReference>
<dbReference type="Pfam" id="PF01451">
    <property type="entry name" value="LMWPc"/>
    <property type="match status" value="1"/>
</dbReference>
<name>A0A832QY62_9RHOB</name>
<evidence type="ECO:0000313" key="8">
    <source>
        <dbReference type="EMBL" id="HHW34038.1"/>
    </source>
</evidence>
<proteinExistence type="inferred from homology"/>
<comment type="catalytic activity">
    <reaction evidence="5">
        <text>O-phospho-L-tyrosyl-[protein] + H2O = L-tyrosyl-[protein] + phosphate</text>
        <dbReference type="Rhea" id="RHEA:10684"/>
        <dbReference type="Rhea" id="RHEA-COMP:10136"/>
        <dbReference type="Rhea" id="RHEA-COMP:20101"/>
        <dbReference type="ChEBI" id="CHEBI:15377"/>
        <dbReference type="ChEBI" id="CHEBI:43474"/>
        <dbReference type="ChEBI" id="CHEBI:46858"/>
        <dbReference type="ChEBI" id="CHEBI:61978"/>
        <dbReference type="EC" id="3.1.3.48"/>
    </reaction>
</comment>
<protein>
    <recommendedName>
        <fullName evidence="2">protein-tyrosine-phosphatase</fullName>
        <ecNumber evidence="2">3.1.3.48</ecNumber>
    </recommendedName>
</protein>
<dbReference type="PRINTS" id="PR00719">
    <property type="entry name" value="LMWPTPASE"/>
</dbReference>
<evidence type="ECO:0000256" key="4">
    <source>
        <dbReference type="ARBA" id="ARBA00022912"/>
    </source>
</evidence>
<comment type="similarity">
    <text evidence="1">Belongs to the low molecular weight phosphotyrosine protein phosphatase family.</text>
</comment>
<keyword evidence="3" id="KW-0378">Hydrolase</keyword>
<dbReference type="PANTHER" id="PTHR11717:SF31">
    <property type="entry name" value="LOW MOLECULAR WEIGHT PROTEIN-TYROSINE-PHOSPHATASE ETP-RELATED"/>
    <property type="match status" value="1"/>
</dbReference>
<dbReference type="InterPro" id="IPR017867">
    <property type="entry name" value="Tyr_phospatase_low_mol_wt"/>
</dbReference>
<keyword evidence="4" id="KW-0904">Protein phosphatase</keyword>
<dbReference type="InterPro" id="IPR023485">
    <property type="entry name" value="Ptyr_pPase"/>
</dbReference>
<comment type="caution">
    <text evidence="8">The sequence shown here is derived from an EMBL/GenBank/DDBJ whole genome shotgun (WGS) entry which is preliminary data.</text>
</comment>
<evidence type="ECO:0000256" key="6">
    <source>
        <dbReference type="PIRSR" id="PIRSR617867-1"/>
    </source>
</evidence>